<dbReference type="EMBL" id="BRVO01000003">
    <property type="protein sequence ID" value="GLB50326.1"/>
    <property type="molecule type" value="Genomic_DNA"/>
</dbReference>
<protein>
    <recommendedName>
        <fullName evidence="3">Cytochrome c</fullName>
    </recommendedName>
</protein>
<dbReference type="InterPro" id="IPR036909">
    <property type="entry name" value="Cyt_c-like_dom_sf"/>
</dbReference>
<dbReference type="RefSeq" id="WP_281765953.1">
    <property type="nucleotide sequence ID" value="NZ_BRVO01000003.1"/>
</dbReference>
<proteinExistence type="predicted"/>
<accession>A0ABQ5MLP3</accession>
<sequence>MHRKHLPSPKEEKRTASIQAIKDDLKGEIIVNGKTYLNMMMPMGLLDKEVADVMNYISNSWSNTNTNMVTVDDVVKVIK</sequence>
<evidence type="ECO:0008006" key="3">
    <source>
        <dbReference type="Google" id="ProtNLM"/>
    </source>
</evidence>
<evidence type="ECO:0000313" key="2">
    <source>
        <dbReference type="Proteomes" id="UP001143543"/>
    </source>
</evidence>
<dbReference type="SUPFAM" id="SSF46626">
    <property type="entry name" value="Cytochrome c"/>
    <property type="match status" value="1"/>
</dbReference>
<dbReference type="Gene3D" id="1.10.760.10">
    <property type="entry name" value="Cytochrome c-like domain"/>
    <property type="match status" value="1"/>
</dbReference>
<keyword evidence="2" id="KW-1185">Reference proteome</keyword>
<name>A0ABQ5MLP3_9FLAO</name>
<organism evidence="1 2">
    <name type="scientific">Neptunitalea lumnitzerae</name>
    <dbReference type="NCBI Taxonomy" id="2965509"/>
    <lineage>
        <taxon>Bacteria</taxon>
        <taxon>Pseudomonadati</taxon>
        <taxon>Bacteroidota</taxon>
        <taxon>Flavobacteriia</taxon>
        <taxon>Flavobacteriales</taxon>
        <taxon>Flavobacteriaceae</taxon>
        <taxon>Neptunitalea</taxon>
    </lineage>
</organism>
<evidence type="ECO:0000313" key="1">
    <source>
        <dbReference type="EMBL" id="GLB50326.1"/>
    </source>
</evidence>
<dbReference type="Proteomes" id="UP001143543">
    <property type="component" value="Unassembled WGS sequence"/>
</dbReference>
<comment type="caution">
    <text evidence="1">The sequence shown here is derived from an EMBL/GenBank/DDBJ whole genome shotgun (WGS) entry which is preliminary data.</text>
</comment>
<reference evidence="1" key="1">
    <citation type="submission" date="2022-07" db="EMBL/GenBank/DDBJ databases">
        <title>Taxonomy of Novel Oxalotrophic and Methylotrophic Bacteria.</title>
        <authorList>
            <person name="Sahin N."/>
            <person name="Tani A."/>
        </authorList>
    </citation>
    <scope>NUCLEOTIDE SEQUENCE</scope>
    <source>
        <strain evidence="1">Y10</strain>
    </source>
</reference>
<gene>
    <name evidence="1" type="ORF">Y10_26940</name>
</gene>